<sequence length="785" mass="88192">MVNRLRKLSLKPSWQNQSHVGRNQDTSTTPKENSQWRNRLTSTLAIAILLSSVGVLISFSWLSILYIFNPEQIIWMNKFLPEWAQISRGNYKDKPLTLKQIKLSLSQKKLIAGETIAVPKDKQQSFLLPVFQQRPDCLNDCQALVELRVYQQSQDLELPSPTEKYYRLASQLTITGPEESFVVSTADEVELENPENSQTLPLTEVNRFPGGTSSGLWLNLQGKLPQGTSAIAYGNIVYYNPERSTLQQMLTWKSPNGQLPKWQQVTGDSVKELVIDQTIGLEPRLRIYQIKPLKLFLHPIALEEISLKIPALRNPAYQNALLLARSGLWTPALEWLQSLQKQQKAALTADVKAQIDVIRLHSQLTKTEADKTWAIPSQEVLADLIDGRWQKALQVFEASPQNVPEIATLLQMDGGRLWNRITTALRVNPNRPEVIAWGALVLAVQRGEEHAISWLKAQPKITPQTMTYIEGLLATLSNEGIRPKILSTQPSRIVGSVQLITQVNKNDWLRPNLTTDLQLTDNEVWYQVEVSAFNDGKRWLNFPFGNFQLPKISPAKFMWDTLGISADPTILIVVWLPNGEQQMTTATIKGVQLQGGVLRLLVSGQPIAENQNSLQPRPLALTDAALEWVQPSPITLQELSQQDPARVSAMLPTVWKSLQQSGQIPNGAMPRVPQMLQQIGYWPVQVLNLTNNTHPESVLTISDEAIASLNHPGVDTQAAAKNLSRPRTLILSDSGKVIYTEFQQNYHQTLTGIAQLADGQSLALLVENGDKYSLKRWSKKNQRFE</sequence>
<evidence type="ECO:0000256" key="2">
    <source>
        <dbReference type="SAM" id="Phobius"/>
    </source>
</evidence>
<proteinExistence type="predicted"/>
<name>A0A1Z4N900_9CYAN</name>
<organism evidence="3 4">
    <name type="scientific">Tolypothrix tenuis PCC 7101</name>
    <dbReference type="NCBI Taxonomy" id="231146"/>
    <lineage>
        <taxon>Bacteria</taxon>
        <taxon>Bacillati</taxon>
        <taxon>Cyanobacteriota</taxon>
        <taxon>Cyanophyceae</taxon>
        <taxon>Nostocales</taxon>
        <taxon>Tolypothrichaceae</taxon>
        <taxon>Tolypothrix</taxon>
    </lineage>
</organism>
<accession>A0A1Z4N900</accession>
<reference evidence="3 4" key="1">
    <citation type="submission" date="2017-06" db="EMBL/GenBank/DDBJ databases">
        <title>Genome sequencing of cyanobaciteial culture collection at National Institute for Environmental Studies (NIES).</title>
        <authorList>
            <person name="Hirose Y."/>
            <person name="Shimura Y."/>
            <person name="Fujisawa T."/>
            <person name="Nakamura Y."/>
            <person name="Kawachi M."/>
        </authorList>
    </citation>
    <scope>NUCLEOTIDE SEQUENCE [LARGE SCALE GENOMIC DNA]</scope>
    <source>
        <strain evidence="3 4">NIES-37</strain>
    </source>
</reference>
<dbReference type="KEGG" id="ttq:NIES37_62050"/>
<protein>
    <submittedName>
        <fullName evidence="3">Uncharacterized protein</fullName>
    </submittedName>
</protein>
<evidence type="ECO:0000313" key="4">
    <source>
        <dbReference type="Proteomes" id="UP000218785"/>
    </source>
</evidence>
<gene>
    <name evidence="3" type="ORF">NIES37_62050</name>
</gene>
<dbReference type="AlphaFoldDB" id="A0A1Z4N900"/>
<evidence type="ECO:0000256" key="1">
    <source>
        <dbReference type="SAM" id="MobiDB-lite"/>
    </source>
</evidence>
<dbReference type="EMBL" id="AP018248">
    <property type="protein sequence ID" value="BAZ02194.1"/>
    <property type="molecule type" value="Genomic_DNA"/>
</dbReference>
<dbReference type="Proteomes" id="UP000218785">
    <property type="component" value="Chromosome"/>
</dbReference>
<keyword evidence="2" id="KW-1133">Transmembrane helix</keyword>
<evidence type="ECO:0000313" key="3">
    <source>
        <dbReference type="EMBL" id="BAZ02194.1"/>
    </source>
</evidence>
<keyword evidence="2" id="KW-0812">Transmembrane</keyword>
<keyword evidence="2" id="KW-0472">Membrane</keyword>
<keyword evidence="4" id="KW-1185">Reference proteome</keyword>
<feature type="region of interest" description="Disordered" evidence="1">
    <location>
        <begin position="13"/>
        <end position="34"/>
    </location>
</feature>
<feature type="transmembrane region" description="Helical" evidence="2">
    <location>
        <begin position="44"/>
        <end position="68"/>
    </location>
</feature>
<dbReference type="RefSeq" id="WP_096582240.1">
    <property type="nucleotide sequence ID" value="NZ_CAWNJS010000001.1"/>
</dbReference>